<dbReference type="GO" id="GO:0000226">
    <property type="term" value="P:microtubule cytoskeleton organization"/>
    <property type="evidence" value="ECO:0007669"/>
    <property type="project" value="TreeGrafter"/>
</dbReference>
<dbReference type="Gene3D" id="1.25.10.10">
    <property type="entry name" value="Leucine-rich Repeat Variant"/>
    <property type="match status" value="1"/>
</dbReference>
<keyword evidence="6" id="KW-1185">Reference proteome</keyword>
<feature type="domain" description="Tubulin-folding cofactor D ARM repeats" evidence="4">
    <location>
        <begin position="341"/>
        <end position="394"/>
    </location>
</feature>
<organism evidence="5 6">
    <name type="scientific">Ascodesmis nigricans</name>
    <dbReference type="NCBI Taxonomy" id="341454"/>
    <lineage>
        <taxon>Eukaryota</taxon>
        <taxon>Fungi</taxon>
        <taxon>Dikarya</taxon>
        <taxon>Ascomycota</taxon>
        <taxon>Pezizomycotina</taxon>
        <taxon>Pezizomycetes</taxon>
        <taxon>Pezizales</taxon>
        <taxon>Ascodesmidaceae</taxon>
        <taxon>Ascodesmis</taxon>
    </lineage>
</organism>
<dbReference type="Pfam" id="PF25767">
    <property type="entry name" value="ARM_TBCD_2nd"/>
    <property type="match status" value="2"/>
</dbReference>
<dbReference type="InterPro" id="IPR058033">
    <property type="entry name" value="ARM_TBCD_2nd"/>
</dbReference>
<accession>A0A4S2N196</accession>
<dbReference type="GO" id="GO:0007021">
    <property type="term" value="P:tubulin complex assembly"/>
    <property type="evidence" value="ECO:0007669"/>
    <property type="project" value="InterPro"/>
</dbReference>
<keyword evidence="1" id="KW-0143">Chaperone</keyword>
<dbReference type="InterPro" id="IPR021133">
    <property type="entry name" value="HEAT_type_2"/>
</dbReference>
<dbReference type="InParanoid" id="A0A4S2N196"/>
<dbReference type="InterPro" id="IPR016024">
    <property type="entry name" value="ARM-type_fold"/>
</dbReference>
<proteinExistence type="predicted"/>
<evidence type="ECO:0000256" key="1">
    <source>
        <dbReference type="ARBA" id="ARBA00023186"/>
    </source>
</evidence>
<feature type="domain" description="Tubulin-folding cofactor D C-terminal" evidence="3">
    <location>
        <begin position="960"/>
        <end position="1096"/>
    </location>
</feature>
<evidence type="ECO:0000259" key="3">
    <source>
        <dbReference type="Pfam" id="PF12612"/>
    </source>
</evidence>
<dbReference type="EMBL" id="ML220114">
    <property type="protein sequence ID" value="TGZ82898.1"/>
    <property type="molecule type" value="Genomic_DNA"/>
</dbReference>
<dbReference type="SUPFAM" id="SSF48371">
    <property type="entry name" value="ARM repeat"/>
    <property type="match status" value="2"/>
</dbReference>
<protein>
    <submittedName>
        <fullName evidence="5">Uncharacterized protein</fullName>
    </submittedName>
</protein>
<dbReference type="InterPro" id="IPR033162">
    <property type="entry name" value="TBCD"/>
</dbReference>
<reference evidence="5 6" key="1">
    <citation type="submission" date="2019-04" db="EMBL/GenBank/DDBJ databases">
        <title>Comparative genomics and transcriptomics to analyze fruiting body development in filamentous ascomycetes.</title>
        <authorList>
            <consortium name="DOE Joint Genome Institute"/>
            <person name="Lutkenhaus R."/>
            <person name="Traeger S."/>
            <person name="Breuer J."/>
            <person name="Kuo A."/>
            <person name="Lipzen A."/>
            <person name="Pangilinan J."/>
            <person name="Dilworth D."/>
            <person name="Sandor L."/>
            <person name="Poggeler S."/>
            <person name="Barry K."/>
            <person name="Grigoriev I.V."/>
            <person name="Nowrousian M."/>
        </authorList>
    </citation>
    <scope>NUCLEOTIDE SEQUENCE [LARGE SCALE GENOMIC DNA]</scope>
    <source>
        <strain evidence="5 6">CBS 389.68</strain>
    </source>
</reference>
<name>A0A4S2N196_9PEZI</name>
<sequence>MDAAEDHDVQLLQASVELLDSYSTLAPSLVRSKLGNLHTIANTSLVNRLIVLLEPFQESPQLLDPHLLRFITPLTDALVEYIRCIATLSTTEPTDAQCTLPVAIAKLLYTLIKIRGHKIISRFLPNEPFLLEPVSALFMRAHTIGIDTSWELRYVLLLWLSHLLLAPFDLSTISENSDVGTQEKQAVLEGTGLDVSALPSLCRRLLALGVEYLSSPGNRENDAAALLLIRISLRKDMREIGLLDALTNWGLGVVRKKSTDITSRHLFLKTGVLTVLAGVLAQGESEVVSSYASSIYELVQELQDGGDEPGADWTSAGIRRLGMKIYRHVALLALGSEDAAEGVVEDVIERLLNSLGDRDTAVRFGASKSLAVVARKLDPDMAGDVLEAVMGIYEEDVLLDPPVPKDNQRQRRILSAVSPERWHGATLTLATFLRQRAVRTTEVLEHVLNCIIEALSFEQRRATFAVGGNVRDAACYAAWSLARNYTTTELLAAGSIIVPSTTFNHPRTIPQILATELTIAGCLDPLGNIRRASSAALQELIGRHPNCVQSGIPLVQAVDYSAVALRRRSVIEVSQHAVELEMEYWHGLAFAFITGWRGIGASDDEGRKLAAAGLKGLVSVDHPSESDSSWSDRIRVVLDTLITRILTEGSKHIEIFHGGLWALSTLLDGIRASRSPTTVLTLDHVHTLTTTIFYRLSGKEFINPILRPDLVSESAARLVNAICSFSSAFPSSLVLQSATLRKFTAIIEAALLLTKDLLTEQAILATHPLFAVLNQKNRDSLIEGWTTRTISPSNRFRGPVSALAEVAEYAVGEGHKDGLRNLISALISAATKQGDIEMRVTGIKALTRGVIAKGLGGLMESEITKTVEDALEDYEVDLRGDVGSWARSEAVAAVIAFHQLQSQSSLSSTPGSGPTAPPVPLTSPFAPQLARIALEKLDRLRLISASSLLPEPLPPVASQEFFHMLLKTFTPHQHLISSAITGVASATGAGSDSVMQTARRALISYVTNCSQDMRREIARAVKDTFKKAVAKGVSGERVVVAVLESLGLWVEAGVVGVGVFAPSGEGEIDMLEALKEMRSIFITTQKAHFKTGSIAKLEAAVHVYGAIAIDLLCAPADQDVVEAKKKLLLEVFAKLVSLLLHPFPRVRVLAAETAWFVINELEFEAGETGERWKKMKETVEMMEWAGAVKGKPTEAVGSLKREMGHL</sequence>
<feature type="repeat" description="HEAT" evidence="2">
    <location>
        <begin position="347"/>
        <end position="384"/>
    </location>
</feature>
<dbReference type="OrthoDB" id="10253476at2759"/>
<dbReference type="InterPro" id="IPR011989">
    <property type="entry name" value="ARM-like"/>
</dbReference>
<dbReference type="PANTHER" id="PTHR12658:SF0">
    <property type="entry name" value="TUBULIN-SPECIFIC CHAPERONE D"/>
    <property type="match status" value="1"/>
</dbReference>
<dbReference type="PROSITE" id="PS50077">
    <property type="entry name" value="HEAT_REPEAT"/>
    <property type="match status" value="1"/>
</dbReference>
<dbReference type="Pfam" id="PF12612">
    <property type="entry name" value="TFCD_C"/>
    <property type="match status" value="1"/>
</dbReference>
<dbReference type="GO" id="GO:0048487">
    <property type="term" value="F:beta-tubulin binding"/>
    <property type="evidence" value="ECO:0007669"/>
    <property type="project" value="InterPro"/>
</dbReference>
<dbReference type="AlphaFoldDB" id="A0A4S2N196"/>
<dbReference type="GO" id="GO:0007023">
    <property type="term" value="P:post-chaperonin tubulin folding pathway"/>
    <property type="evidence" value="ECO:0007669"/>
    <property type="project" value="InterPro"/>
</dbReference>
<dbReference type="InterPro" id="IPR022577">
    <property type="entry name" value="TBCD_C"/>
</dbReference>
<dbReference type="Pfam" id="PF23579">
    <property type="entry name" value="ARM_TBCD"/>
    <property type="match status" value="1"/>
</dbReference>
<dbReference type="PANTHER" id="PTHR12658">
    <property type="entry name" value="BETA-TUBULIN COFACTOR D"/>
    <property type="match status" value="1"/>
</dbReference>
<gene>
    <name evidence="5" type="ORF">EX30DRAFT_394161</name>
</gene>
<evidence type="ECO:0000313" key="5">
    <source>
        <dbReference type="EMBL" id="TGZ82898.1"/>
    </source>
</evidence>
<dbReference type="Proteomes" id="UP000298138">
    <property type="component" value="Unassembled WGS sequence"/>
</dbReference>
<evidence type="ECO:0000259" key="4">
    <source>
        <dbReference type="Pfam" id="PF25767"/>
    </source>
</evidence>
<evidence type="ECO:0000313" key="6">
    <source>
        <dbReference type="Proteomes" id="UP000298138"/>
    </source>
</evidence>
<evidence type="ECO:0000256" key="2">
    <source>
        <dbReference type="PROSITE-ProRule" id="PRU00103"/>
    </source>
</evidence>
<feature type="domain" description="Tubulin-folding cofactor D ARM repeats" evidence="4">
    <location>
        <begin position="419"/>
        <end position="546"/>
    </location>
</feature>
<dbReference type="STRING" id="341454.A0A4S2N196"/>
<dbReference type="GO" id="GO:0005096">
    <property type="term" value="F:GTPase activator activity"/>
    <property type="evidence" value="ECO:0007669"/>
    <property type="project" value="InterPro"/>
</dbReference>